<organism evidence="3 4">
    <name type="scientific">Flammeovirga kamogawensis</name>
    <dbReference type="NCBI Taxonomy" id="373891"/>
    <lineage>
        <taxon>Bacteria</taxon>
        <taxon>Pseudomonadati</taxon>
        <taxon>Bacteroidota</taxon>
        <taxon>Cytophagia</taxon>
        <taxon>Cytophagales</taxon>
        <taxon>Flammeovirgaceae</taxon>
        <taxon>Flammeovirga</taxon>
    </lineage>
</organism>
<gene>
    <name evidence="3" type="ORF">KM029_03740</name>
</gene>
<evidence type="ECO:0000313" key="3">
    <source>
        <dbReference type="EMBL" id="QWG08059.1"/>
    </source>
</evidence>
<dbReference type="PROSITE" id="PS51257">
    <property type="entry name" value="PROKAR_LIPOPROTEIN"/>
    <property type="match status" value="1"/>
</dbReference>
<protein>
    <recommendedName>
        <fullName evidence="5">Lipoprotein</fullName>
    </recommendedName>
</protein>
<evidence type="ECO:0000313" key="4">
    <source>
        <dbReference type="Proteomes" id="UP000682802"/>
    </source>
</evidence>
<reference evidence="3 4" key="1">
    <citation type="submission" date="2021-05" db="EMBL/GenBank/DDBJ databases">
        <title>Comparative genomic studies on the polysaccharide-degrading batcterial strains of the Flammeovirga genus.</title>
        <authorList>
            <person name="Zewei F."/>
            <person name="Zheng Z."/>
            <person name="Yu L."/>
            <person name="Ruyue G."/>
            <person name="Yanhong M."/>
            <person name="Yuanyuan C."/>
            <person name="Jingyan G."/>
            <person name="Wenjun H."/>
        </authorList>
    </citation>
    <scope>NUCLEOTIDE SEQUENCE [LARGE SCALE GENOMIC DNA]</scope>
    <source>
        <strain evidence="3 4">YS10</strain>
    </source>
</reference>
<dbReference type="Proteomes" id="UP000682802">
    <property type="component" value="Chromosome 1"/>
</dbReference>
<feature type="signal peptide" evidence="2">
    <location>
        <begin position="1"/>
        <end position="21"/>
    </location>
</feature>
<dbReference type="EMBL" id="CP076128">
    <property type="protein sequence ID" value="QWG08059.1"/>
    <property type="molecule type" value="Genomic_DNA"/>
</dbReference>
<evidence type="ECO:0008006" key="5">
    <source>
        <dbReference type="Google" id="ProtNLM"/>
    </source>
</evidence>
<keyword evidence="4" id="KW-1185">Reference proteome</keyword>
<keyword evidence="2" id="KW-0732">Signal</keyword>
<dbReference type="RefSeq" id="WP_144075442.1">
    <property type="nucleotide sequence ID" value="NZ_CP076128.1"/>
</dbReference>
<name>A0ABX8GXB3_9BACT</name>
<accession>A0ABX8GXB3</accession>
<proteinExistence type="predicted"/>
<evidence type="ECO:0000256" key="2">
    <source>
        <dbReference type="SAM" id="SignalP"/>
    </source>
</evidence>
<sequence>MKRVLLSIAFLGLLSCTTSTAEYGPEKPANPIVEVPQHPIEENPITPDNPIGDVPSDPY</sequence>
<feature type="region of interest" description="Disordered" evidence="1">
    <location>
        <begin position="20"/>
        <end position="59"/>
    </location>
</feature>
<evidence type="ECO:0000256" key="1">
    <source>
        <dbReference type="SAM" id="MobiDB-lite"/>
    </source>
</evidence>
<feature type="chain" id="PRO_5045108742" description="Lipoprotein" evidence="2">
    <location>
        <begin position="22"/>
        <end position="59"/>
    </location>
</feature>